<keyword evidence="1" id="KW-0802">TPR repeat</keyword>
<dbReference type="AlphaFoldDB" id="A0A7S0WU43"/>
<protein>
    <submittedName>
        <fullName evidence="2">Uncharacterized protein</fullName>
    </submittedName>
</protein>
<dbReference type="InterPro" id="IPR043376">
    <property type="entry name" value="NPG1-like"/>
</dbReference>
<feature type="repeat" description="TPR" evidence="1">
    <location>
        <begin position="320"/>
        <end position="353"/>
    </location>
</feature>
<proteinExistence type="predicted"/>
<sequence length="437" mass="46014">MPSIGMVELRNPMAPDHNKDWVQLYKTLEQNSASDPNAYRQQAAELLDKKDAPRSKLMLERHIHANPDDVDALILLAKTCLQLEGGLEEALVVARKSCNLATTPQLRQAAIQVLAVALGRKARSPTLTGSSKASCRQEAIQALQPEASTSQSSPAAAAAAHYNLSVLHAEAGDASKAADHAKAAMQASAGGASPELHTLSLVLLALLLSARGEVQAALSVLSASHQRSHGSSSSSLPTTSPQCEVLVARVRAQLLHTQGDVAAAMAVLAKVKKQVSAQAGAGEQEAKVWQELAQAFAAQGALADAFFCSDQSQQLLPWAASTHYVLGCVLEAAGRVEEATNAYNTALALDSCHAPSLLRLGTIHRRSGGVSQAAVARDLLTEALRYDPSHAEGWYQLGLACKAMHHRADAEQHLHTAVLLAASSPALPYSSLPLLLA</sequence>
<dbReference type="Gene3D" id="1.25.40.10">
    <property type="entry name" value="Tetratricopeptide repeat domain"/>
    <property type="match status" value="3"/>
</dbReference>
<gene>
    <name evidence="2" type="ORF">CLEI1391_LOCUS11007</name>
</gene>
<dbReference type="PANTHER" id="PTHR44102">
    <property type="entry name" value="PROTEIN NPG1"/>
    <property type="match status" value="1"/>
</dbReference>
<accession>A0A7S0WU43</accession>
<dbReference type="PROSITE" id="PS50005">
    <property type="entry name" value="TPR"/>
    <property type="match status" value="1"/>
</dbReference>
<dbReference type="PANTHER" id="PTHR44102:SF5">
    <property type="entry name" value="PROTEIN NPG1"/>
    <property type="match status" value="1"/>
</dbReference>
<reference evidence="2" key="1">
    <citation type="submission" date="2021-01" db="EMBL/GenBank/DDBJ databases">
        <authorList>
            <person name="Corre E."/>
            <person name="Pelletier E."/>
            <person name="Niang G."/>
            <person name="Scheremetjew M."/>
            <person name="Finn R."/>
            <person name="Kale V."/>
            <person name="Holt S."/>
            <person name="Cochrane G."/>
            <person name="Meng A."/>
            <person name="Brown T."/>
            <person name="Cohen L."/>
        </authorList>
    </citation>
    <scope>NUCLEOTIDE SEQUENCE</scope>
    <source>
        <strain evidence="2">SAG 11-49</strain>
    </source>
</reference>
<dbReference type="InterPro" id="IPR011990">
    <property type="entry name" value="TPR-like_helical_dom_sf"/>
</dbReference>
<dbReference type="InterPro" id="IPR019734">
    <property type="entry name" value="TPR_rpt"/>
</dbReference>
<evidence type="ECO:0000313" key="2">
    <source>
        <dbReference type="EMBL" id="CAD8683044.1"/>
    </source>
</evidence>
<evidence type="ECO:0000256" key="1">
    <source>
        <dbReference type="PROSITE-ProRule" id="PRU00339"/>
    </source>
</evidence>
<dbReference type="SMART" id="SM00028">
    <property type="entry name" value="TPR"/>
    <property type="match status" value="6"/>
</dbReference>
<dbReference type="EMBL" id="HBFB01019584">
    <property type="protein sequence ID" value="CAD8683044.1"/>
    <property type="molecule type" value="Transcribed_RNA"/>
</dbReference>
<dbReference type="SUPFAM" id="SSF48452">
    <property type="entry name" value="TPR-like"/>
    <property type="match status" value="2"/>
</dbReference>
<name>A0A7S0WU43_9CHLO</name>
<organism evidence="2">
    <name type="scientific">Chlamydomonas leiostraca</name>
    <dbReference type="NCBI Taxonomy" id="1034604"/>
    <lineage>
        <taxon>Eukaryota</taxon>
        <taxon>Viridiplantae</taxon>
        <taxon>Chlorophyta</taxon>
        <taxon>core chlorophytes</taxon>
        <taxon>Chlorophyceae</taxon>
        <taxon>CS clade</taxon>
        <taxon>Chlamydomonadales</taxon>
        <taxon>Chlamydomonadaceae</taxon>
        <taxon>Chlamydomonas</taxon>
    </lineage>
</organism>